<dbReference type="EMBL" id="CP013290">
    <property type="protein sequence ID" value="APH00325.1"/>
    <property type="molecule type" value="Genomic_DNA"/>
</dbReference>
<dbReference type="InterPro" id="IPR045517">
    <property type="entry name" value="Glyoxalase_8"/>
</dbReference>
<dbReference type="Pfam" id="PF20066">
    <property type="entry name" value="Glyoxalase_8"/>
    <property type="match status" value="1"/>
</dbReference>
<dbReference type="AlphaFoldDB" id="A0A1L3MDD8"/>
<reference evidence="5 7" key="1">
    <citation type="submission" date="2015-11" db="EMBL/GenBank/DDBJ databases">
        <authorList>
            <person name="Zhang Y."/>
            <person name="Guo Z."/>
        </authorList>
    </citation>
    <scope>NUCLEOTIDE SEQUENCE [LARGE SCALE GENOMIC DNA]</scope>
    <source>
        <strain evidence="5 7">YFY001</strain>
    </source>
</reference>
<evidence type="ECO:0000313" key="8">
    <source>
        <dbReference type="Proteomes" id="UP000593998"/>
    </source>
</evidence>
<evidence type="ECO:0000256" key="2">
    <source>
        <dbReference type="ARBA" id="ARBA00021572"/>
    </source>
</evidence>
<gene>
    <name evidence="5" type="ORF">ASJ30_01255</name>
    <name evidence="6" type="ORF">IGS73_01270</name>
</gene>
<dbReference type="Proteomes" id="UP000182938">
    <property type="component" value="Chromosome"/>
</dbReference>
<proteinExistence type="inferred from homology"/>
<evidence type="ECO:0000256" key="3">
    <source>
        <dbReference type="ARBA" id="ARBA00023251"/>
    </source>
</evidence>
<evidence type="ECO:0000313" key="5">
    <source>
        <dbReference type="EMBL" id="APH00325.1"/>
    </source>
</evidence>
<dbReference type="SUPFAM" id="SSF54593">
    <property type="entry name" value="Glyoxalase/Bleomycin resistance protein/Dihydroxybiphenyl dioxygenase"/>
    <property type="match status" value="1"/>
</dbReference>
<protein>
    <recommendedName>
        <fullName evidence="2">Bleomycin resistance protein</fullName>
    </recommendedName>
</protein>
<name>A0A1L3MDD8_9MICO</name>
<dbReference type="InterPro" id="IPR029068">
    <property type="entry name" value="Glyas_Bleomycin-R_OHBP_Dase"/>
</dbReference>
<evidence type="ECO:0000256" key="1">
    <source>
        <dbReference type="ARBA" id="ARBA00011051"/>
    </source>
</evidence>
<evidence type="ECO:0000313" key="7">
    <source>
        <dbReference type="Proteomes" id="UP000182938"/>
    </source>
</evidence>
<keyword evidence="7" id="KW-1185">Reference proteome</keyword>
<dbReference type="RefSeq" id="WP_072623507.1">
    <property type="nucleotide sequence ID" value="NZ_CP013290.1"/>
</dbReference>
<dbReference type="Pfam" id="PF19581">
    <property type="entry name" value="Glyoxalase_7"/>
    <property type="match status" value="1"/>
</dbReference>
<keyword evidence="3" id="KW-0046">Antibiotic resistance</keyword>
<evidence type="ECO:0000259" key="4">
    <source>
        <dbReference type="PROSITE" id="PS51819"/>
    </source>
</evidence>
<organism evidence="5 7">
    <name type="scientific">Janibacter indicus</name>
    <dbReference type="NCBI Taxonomy" id="857417"/>
    <lineage>
        <taxon>Bacteria</taxon>
        <taxon>Bacillati</taxon>
        <taxon>Actinomycetota</taxon>
        <taxon>Actinomycetes</taxon>
        <taxon>Micrococcales</taxon>
        <taxon>Intrasporangiaceae</taxon>
        <taxon>Janibacter</taxon>
    </lineage>
</organism>
<sequence>MTTTLDQAKASARALRTSLATLDVSVTHSQALEVVAQQLGYRDWNTAHAALTPSTVGLGGAIPVIRVQDEQLAREFYLNYLGFTPEWEHRFEPGFPLYVRARRDDTVIDLSEHHGDGVPGSVTWIPVLDIDALLADLRSRPHPKLRPDIDPSFPGGPTIVVPDPFGNTLRLCQPLE</sequence>
<dbReference type="InterPro" id="IPR000335">
    <property type="entry name" value="Bleomycin-R"/>
</dbReference>
<dbReference type="PROSITE" id="PS51819">
    <property type="entry name" value="VOC"/>
    <property type="match status" value="1"/>
</dbReference>
<evidence type="ECO:0000313" key="6">
    <source>
        <dbReference type="EMBL" id="QOK23106.1"/>
    </source>
</evidence>
<feature type="domain" description="VOC" evidence="4">
    <location>
        <begin position="57"/>
        <end position="174"/>
    </location>
</feature>
<dbReference type="EMBL" id="CP062789">
    <property type="protein sequence ID" value="QOK23106.1"/>
    <property type="molecule type" value="Genomic_DNA"/>
</dbReference>
<dbReference type="GO" id="GO:0046677">
    <property type="term" value="P:response to antibiotic"/>
    <property type="evidence" value="ECO:0007669"/>
    <property type="project" value="UniProtKB-KW"/>
</dbReference>
<dbReference type="KEGG" id="jte:ASJ30_01255"/>
<dbReference type="Gene3D" id="3.10.180.10">
    <property type="entry name" value="2,3-Dihydroxybiphenyl 1,2-Dioxygenase, domain 1"/>
    <property type="match status" value="1"/>
</dbReference>
<dbReference type="InterPro" id="IPR037523">
    <property type="entry name" value="VOC_core"/>
</dbReference>
<reference evidence="6 8" key="2">
    <citation type="submission" date="2020-10" db="EMBL/GenBank/DDBJ databases">
        <title>Janibacter indicus TT2 genome sequence.</title>
        <authorList>
            <person name="Lee K."/>
            <person name="Ganzorig M."/>
        </authorList>
    </citation>
    <scope>NUCLEOTIDE SEQUENCE [LARGE SCALE GENOMIC DNA]</scope>
    <source>
        <strain evidence="6 8">TT2</strain>
    </source>
</reference>
<dbReference type="Proteomes" id="UP000593998">
    <property type="component" value="Chromosome"/>
</dbReference>
<accession>A0A1L3MDD8</accession>
<comment type="similarity">
    <text evidence="1">Belongs to the bleomycin resistance protein family.</text>
</comment>